<dbReference type="Pfam" id="PF12982">
    <property type="entry name" value="DUF3866"/>
    <property type="match status" value="1"/>
</dbReference>
<sequence length="360" mass="38591">MLNRQTGTVKSLKKITEGLEEALVEIQGAEAKAYVFPFLTGQLQPNDEVLLNTTAVDLKLGSGGYHFVMGKLQDQQVKYTTPGHIMKLRYTPLQLKVCAVEEPDSPHHALMVRVQSLSGTPVICGSLHSMLIPCVCGLVSVNPRLKIAYVMTDGGALPLALSQAVASLKKNSLLCGTVTTGHAFGGDYEAVNLYSGLLAAKEILKADVIIVLMGPGVVGTGTTWGNTALEVGQIINAVTTLDGVAYCIPRLSFAEKRTRHLGISHHTLTALGKVALGAASIVLPALNDGQKEIVLTQLKREGMEKHRLIWGRGHDGIRLACELGLMMSHMGRSYEEDPLFFLAGAAAGEEVARRVNCELM</sequence>
<organism evidence="1 2">
    <name type="scientific">Thermanaerosceptrum fracticalcis</name>
    <dbReference type="NCBI Taxonomy" id="1712410"/>
    <lineage>
        <taxon>Bacteria</taxon>
        <taxon>Bacillati</taxon>
        <taxon>Bacillota</taxon>
        <taxon>Clostridia</taxon>
        <taxon>Eubacteriales</taxon>
        <taxon>Peptococcaceae</taxon>
        <taxon>Thermanaerosceptrum</taxon>
    </lineage>
</organism>
<dbReference type="Proteomes" id="UP000515847">
    <property type="component" value="Chromosome"/>
</dbReference>
<keyword evidence="2" id="KW-1185">Reference proteome</keyword>
<proteinExistence type="predicted"/>
<evidence type="ECO:0000313" key="2">
    <source>
        <dbReference type="Proteomes" id="UP000515847"/>
    </source>
</evidence>
<dbReference type="EMBL" id="CP045798">
    <property type="protein sequence ID" value="QNB45556.1"/>
    <property type="molecule type" value="Genomic_DNA"/>
</dbReference>
<dbReference type="InterPro" id="IPR024479">
    <property type="entry name" value="DUF3866"/>
</dbReference>
<dbReference type="AlphaFoldDB" id="A0A7G6E0F2"/>
<evidence type="ECO:0000313" key="1">
    <source>
        <dbReference type="EMBL" id="QNB45556.1"/>
    </source>
</evidence>
<dbReference type="OrthoDB" id="3401376at2"/>
<gene>
    <name evidence="1" type="ORF">BR63_04020</name>
</gene>
<name>A0A7G6E0F2_THEFR</name>
<accession>A0A7G6E0F2</accession>
<dbReference type="KEGG" id="tfr:BR63_04020"/>
<reference evidence="1 2" key="1">
    <citation type="journal article" date="2019" name="Front. Microbiol.">
        <title>Thermoanaerosceptrum fracticalcis gen. nov. sp. nov., a Novel Fumarate-Fermenting Microorganism From a Deep Fractured Carbonate Aquifer of the US Great Basin.</title>
        <authorList>
            <person name="Hamilton-Brehm S.D."/>
            <person name="Stewart L.E."/>
            <person name="Zavarin M."/>
            <person name="Caldwell M."/>
            <person name="Lawson P.A."/>
            <person name="Onstott T.C."/>
            <person name="Grzymski J."/>
            <person name="Neveux I."/>
            <person name="Lollar B.S."/>
            <person name="Russell C.E."/>
            <person name="Moser D.P."/>
        </authorList>
    </citation>
    <scope>NUCLEOTIDE SEQUENCE [LARGE SCALE GENOMIC DNA]</scope>
    <source>
        <strain evidence="1 2">DRI-13</strain>
    </source>
</reference>
<protein>
    <submittedName>
        <fullName evidence="1">DUF3866 family protein</fullName>
    </submittedName>
</protein>
<dbReference type="RefSeq" id="WP_034421446.1">
    <property type="nucleotide sequence ID" value="NZ_CP045798.1"/>
</dbReference>